<dbReference type="PANTHER" id="PTHR16026">
    <property type="entry name" value="CARTILAGE ACIDIC PROTEIN 1"/>
    <property type="match status" value="1"/>
</dbReference>
<reference evidence="3" key="2">
    <citation type="journal article" date="2024" name="Antonie Van Leeuwenhoek">
        <title>Roseihalotalea indica gen. nov., sp. nov., a halophilic Bacteroidetes from mesopelagic Southwest Indian Ocean with higher carbohydrate metabolic potential.</title>
        <authorList>
            <person name="Chen B."/>
            <person name="Zhang M."/>
            <person name="Lin D."/>
            <person name="Ye J."/>
            <person name="Tang K."/>
        </authorList>
    </citation>
    <scope>NUCLEOTIDE SEQUENCE</scope>
    <source>
        <strain evidence="3">TK19036</strain>
    </source>
</reference>
<dbReference type="PANTHER" id="PTHR16026:SF0">
    <property type="entry name" value="CARTILAGE ACIDIC PROTEIN 1"/>
    <property type="match status" value="1"/>
</dbReference>
<reference evidence="3" key="1">
    <citation type="journal article" date="2023" name="Comput. Struct. Biotechnol. J.">
        <title>Discovery of a novel marine Bacteroidetes with a rich repertoire of carbohydrate-active enzymes.</title>
        <authorList>
            <person name="Chen B."/>
            <person name="Liu G."/>
            <person name="Chen Q."/>
            <person name="Wang H."/>
            <person name="Liu L."/>
            <person name="Tang K."/>
        </authorList>
    </citation>
    <scope>NUCLEOTIDE SEQUENCE</scope>
    <source>
        <strain evidence="3">TK19036</strain>
    </source>
</reference>
<evidence type="ECO:0000256" key="1">
    <source>
        <dbReference type="ARBA" id="ARBA00022729"/>
    </source>
</evidence>
<evidence type="ECO:0000313" key="3">
    <source>
        <dbReference type="EMBL" id="WKN39479.1"/>
    </source>
</evidence>
<dbReference type="InterPro" id="IPR028994">
    <property type="entry name" value="Integrin_alpha_N"/>
</dbReference>
<dbReference type="SUPFAM" id="SSF69318">
    <property type="entry name" value="Integrin alpha N-terminal domain"/>
    <property type="match status" value="3"/>
</dbReference>
<name>A0AA49GUV3_9BACT</name>
<evidence type="ECO:0000259" key="2">
    <source>
        <dbReference type="Pfam" id="PF07593"/>
    </source>
</evidence>
<dbReference type="InterPro" id="IPR011519">
    <property type="entry name" value="UnbV_ASPIC"/>
</dbReference>
<proteinExistence type="predicted"/>
<protein>
    <submittedName>
        <fullName evidence="3">VCBS repeat-containing protein</fullName>
    </submittedName>
</protein>
<dbReference type="InterPro" id="IPR013517">
    <property type="entry name" value="FG-GAP"/>
</dbReference>
<organism evidence="3">
    <name type="scientific">Roseihalotalea indica</name>
    <dbReference type="NCBI Taxonomy" id="2867963"/>
    <lineage>
        <taxon>Bacteria</taxon>
        <taxon>Pseudomonadati</taxon>
        <taxon>Bacteroidota</taxon>
        <taxon>Cytophagia</taxon>
        <taxon>Cytophagales</taxon>
        <taxon>Catalimonadaceae</taxon>
        <taxon>Roseihalotalea</taxon>
    </lineage>
</organism>
<gene>
    <name evidence="3" type="ORF">K4G66_12330</name>
</gene>
<feature type="domain" description="ASPIC/UnbV" evidence="2">
    <location>
        <begin position="534"/>
        <end position="601"/>
    </location>
</feature>
<accession>A0AA49GUV3</accession>
<dbReference type="Pfam" id="PF07593">
    <property type="entry name" value="UnbV_ASPIC"/>
    <property type="match status" value="1"/>
</dbReference>
<dbReference type="EMBL" id="CP120682">
    <property type="protein sequence ID" value="WKN39479.1"/>
    <property type="molecule type" value="Genomic_DNA"/>
</dbReference>
<sequence>MPTHIITLLHRIAPICFLIISAACSSGPDSDPLFELLTAEETGVDFQNTLTETPQLNIFSYLYFYNGGGVAAGDLNGDDLPDLYFTSNLESNKLYLNQGNFSFQDITEAVGVGGQKGWTTGVTMADVNGDGRLDIYVSQLGDYQNIRGKNQLYINQGNDAQGMPTFENQAADYGLDLVGFSTQAAFFDYDLDGDLDMYMLNHSTHANGTFGRSTLRKEKHPLAGDKLLRNDNSKFTDVTDSSGIYSSALGYGLGITIGDVNWDGYPDIYIGNDFHENDYLYLNNGDGTFTESLEQMMQHTSRFSMGNDIGDINNDGLPDLISLDMLPSDPVMLKMSAGEDSYDVYDYKLKFGYNHQFARNSLQLNMGNNHFSEIGLLVGIYATDWSWSGLMADLDLDGQKDLYIANGIKRRSNDLDYIKYVSNDAIQHRLEGDLTQEDMALVEKLPIVKIPNVAFKNQGNLGFANVSDDWGLGQESFSNGAAYADLDNDGDLDLITNNIDQPAFIYRNNVISQEDTTHHFLKMRFRGEGGNTRGIGTKVVIPLDSQVIIQEVYATRGYQSSVPTDLIIGIGDRPQIDSLTIIWPDHRFQVLRQVKANQTLTLNQADANGQYDFSSSTPPTFVDVTDSLNVDFVHEENRFIEFNREVLIPHMSSTEGPKLAVGDVNGDGQDDFFVGGAKWQPAALYVQTDNGFEKTRQPTFSADSVAEDIGAELVDVDNDGDLDLVVVSGGNEFQGEAEALILRLYKNDGQGNFTRDDQALPKIYVNGSCVRSADFDADGDQDLFIGGRVVPRHYGNVPASYLLLNDGQGNFTDQTQAVAKGLSSVGMVKDAQWADIDNNGTPDLIVVGEWMPITIFVNEAGKLQQADIASLEKTNGWWNTLEVTDIDNDGDLDILAGNLGINSKLKASPEEPVGLVVKDIDGNGTIEQLLTHYTNGKKYLFATKDELTSQLVQIKNRYQNYIDFARADVDEVFPPETLEGAERHFAYEFRSGVFLNEGNLDFTFKPFPVQAQFSPINAFYLTDVNGDQQPDVLSAGNFYEVTIERGRYDADYGTLLKNKGNGSFTWVPNTKSGVYVQGQARDMVKIMYQGEEIIAIARNKESIQFISINPEKSIESYELSPTVSAGAH</sequence>
<keyword evidence="1" id="KW-0732">Signal</keyword>
<dbReference type="AlphaFoldDB" id="A0AA49GUV3"/>
<dbReference type="Gene3D" id="2.130.10.130">
    <property type="entry name" value="Integrin alpha, N-terminal"/>
    <property type="match status" value="4"/>
</dbReference>
<dbReference type="InterPro" id="IPR027039">
    <property type="entry name" value="Crtac1"/>
</dbReference>
<dbReference type="Pfam" id="PF13517">
    <property type="entry name" value="FG-GAP_3"/>
    <property type="match status" value="4"/>
</dbReference>